<dbReference type="RefSeq" id="WP_106295163.1">
    <property type="nucleotide sequence ID" value="NZ_PVTH01000013.1"/>
</dbReference>
<organism evidence="1 2">
    <name type="scientific">Arcticibacter pallidicorallinus</name>
    <dbReference type="NCBI Taxonomy" id="1259464"/>
    <lineage>
        <taxon>Bacteria</taxon>
        <taxon>Pseudomonadati</taxon>
        <taxon>Bacteroidota</taxon>
        <taxon>Sphingobacteriia</taxon>
        <taxon>Sphingobacteriales</taxon>
        <taxon>Sphingobacteriaceae</taxon>
        <taxon>Arcticibacter</taxon>
    </lineage>
</organism>
<proteinExistence type="predicted"/>
<evidence type="ECO:0000313" key="2">
    <source>
        <dbReference type="Proteomes" id="UP000238034"/>
    </source>
</evidence>
<dbReference type="OrthoDB" id="794282at2"/>
<comment type="caution">
    <text evidence="1">The sequence shown here is derived from an EMBL/GenBank/DDBJ whole genome shotgun (WGS) entry which is preliminary data.</text>
</comment>
<reference evidence="1 2" key="1">
    <citation type="submission" date="2018-03" db="EMBL/GenBank/DDBJ databases">
        <title>Genomic Encyclopedia of Type Strains, Phase III (KMG-III): the genomes of soil and plant-associated and newly described type strains.</title>
        <authorList>
            <person name="Whitman W."/>
        </authorList>
    </citation>
    <scope>NUCLEOTIDE SEQUENCE [LARGE SCALE GENOMIC DNA]</scope>
    <source>
        <strain evidence="1 2">CGMCC 1.9313</strain>
    </source>
</reference>
<name>A0A2T0TT02_9SPHI</name>
<protein>
    <submittedName>
        <fullName evidence="1">Uncharacterized protein</fullName>
    </submittedName>
</protein>
<dbReference type="AlphaFoldDB" id="A0A2T0TT02"/>
<gene>
    <name evidence="1" type="ORF">B0I27_1136</name>
</gene>
<dbReference type="Proteomes" id="UP000238034">
    <property type="component" value="Unassembled WGS sequence"/>
</dbReference>
<keyword evidence="2" id="KW-1185">Reference proteome</keyword>
<sequence length="136" mass="15613">MIRKDFIEAEIQKLAQVLAKILGLKNDGNVDEGIDTAFEALSESFGLSREDLEQTSVEDFQSHLASKAYSPEKLNLMAQLMFETVYPFQEVAETFLILHKTAAVINLLETEHRQQSFENLARQEQINSFLNNRQYE</sequence>
<evidence type="ECO:0000313" key="1">
    <source>
        <dbReference type="EMBL" id="PRY48824.1"/>
    </source>
</evidence>
<dbReference type="EMBL" id="PVTH01000013">
    <property type="protein sequence ID" value="PRY48824.1"/>
    <property type="molecule type" value="Genomic_DNA"/>
</dbReference>
<accession>A0A2T0TT02</accession>